<evidence type="ECO:0000313" key="4">
    <source>
        <dbReference type="Proteomes" id="UP000655225"/>
    </source>
</evidence>
<dbReference type="Pfam" id="PF03004">
    <property type="entry name" value="Transposase_24"/>
    <property type="match status" value="1"/>
</dbReference>
<organism evidence="3 4">
    <name type="scientific">Tetracentron sinense</name>
    <name type="common">Spur-leaf</name>
    <dbReference type="NCBI Taxonomy" id="13715"/>
    <lineage>
        <taxon>Eukaryota</taxon>
        <taxon>Viridiplantae</taxon>
        <taxon>Streptophyta</taxon>
        <taxon>Embryophyta</taxon>
        <taxon>Tracheophyta</taxon>
        <taxon>Spermatophyta</taxon>
        <taxon>Magnoliopsida</taxon>
        <taxon>Trochodendrales</taxon>
        <taxon>Trochodendraceae</taxon>
        <taxon>Tetracentron</taxon>
    </lineage>
</organism>
<feature type="domain" description="Transposase-associated" evidence="2">
    <location>
        <begin position="5"/>
        <end position="77"/>
    </location>
</feature>
<dbReference type="Proteomes" id="UP000655225">
    <property type="component" value="Unassembled WGS sequence"/>
</dbReference>
<feature type="region of interest" description="Disordered" evidence="1">
    <location>
        <begin position="339"/>
        <end position="361"/>
    </location>
</feature>
<dbReference type="OMA" id="DNMILCP"/>
<evidence type="ECO:0000313" key="3">
    <source>
        <dbReference type="EMBL" id="KAF8393962.1"/>
    </source>
</evidence>
<sequence length="429" mass="49278">MSMDKSWMQKDRTSREYRDGVVEFLNFAFARTRFDNMILCPCIKCGNRVLKNREEVHGDLLWNGIIERYIHWTSHGEDMYGGHISDESDDGDDMQGMLHDAFGVSNLDVDPFQQNEAELHQDSTNTVEVNDDDVTWNREDIEGVLIDVNMPANFLEGQNSSTQPSTPLPERTVDDQSQPSPPQVYLGGRGDEGPLEALVFSPCDLNPYFAPLQLEKWAEISEHSKEMMWRHIQAIAARNKANCSHRKMRHTGGTKSFACHRDEEVHILKAGLMGVYLPRVDMYFRTHLRKDGPPVDNFSGKIISKFRELAALSSQDGSSSFVGDDIYTQVMGPERHGRVRGYGLGPTPTSVFGSMSSQSRGQYEEMRARLDEQMEGLKTKHSKELQMQREVIQRQREEMQQEMQRMQEEMQKKQDEMMEVVRQIMSNQL</sequence>
<dbReference type="InterPro" id="IPR029480">
    <property type="entry name" value="Transpos_assoc"/>
</dbReference>
<feature type="region of interest" description="Disordered" evidence="1">
    <location>
        <begin position="154"/>
        <end position="191"/>
    </location>
</feature>
<dbReference type="Pfam" id="PF13963">
    <property type="entry name" value="Transpos_assoc"/>
    <property type="match status" value="1"/>
</dbReference>
<proteinExistence type="predicted"/>
<feature type="compositionally biased region" description="Polar residues" evidence="1">
    <location>
        <begin position="347"/>
        <end position="361"/>
    </location>
</feature>
<reference evidence="3 4" key="1">
    <citation type="submission" date="2020-04" db="EMBL/GenBank/DDBJ databases">
        <title>Plant Genome Project.</title>
        <authorList>
            <person name="Zhang R.-G."/>
        </authorList>
    </citation>
    <scope>NUCLEOTIDE SEQUENCE [LARGE SCALE GENOMIC DNA]</scope>
    <source>
        <strain evidence="3">YNK0</strain>
        <tissue evidence="3">Leaf</tissue>
    </source>
</reference>
<feature type="compositionally biased region" description="Polar residues" evidence="1">
    <location>
        <begin position="156"/>
        <end position="165"/>
    </location>
</feature>
<dbReference type="OrthoDB" id="1297232at2759"/>
<comment type="caution">
    <text evidence="3">The sequence shown here is derived from an EMBL/GenBank/DDBJ whole genome shotgun (WGS) entry which is preliminary data.</text>
</comment>
<dbReference type="EMBL" id="JABCRI010000014">
    <property type="protein sequence ID" value="KAF8393962.1"/>
    <property type="molecule type" value="Genomic_DNA"/>
</dbReference>
<protein>
    <recommendedName>
        <fullName evidence="2">Transposase-associated domain-containing protein</fullName>
    </recommendedName>
</protein>
<dbReference type="AlphaFoldDB" id="A0A835DAP6"/>
<gene>
    <name evidence="3" type="ORF">HHK36_020164</name>
</gene>
<evidence type="ECO:0000259" key="2">
    <source>
        <dbReference type="Pfam" id="PF13963"/>
    </source>
</evidence>
<keyword evidence="4" id="KW-1185">Reference proteome</keyword>
<name>A0A835DAP6_TETSI</name>
<dbReference type="InterPro" id="IPR004252">
    <property type="entry name" value="Probable_transposase_24"/>
</dbReference>
<evidence type="ECO:0000256" key="1">
    <source>
        <dbReference type="SAM" id="MobiDB-lite"/>
    </source>
</evidence>
<accession>A0A835DAP6</accession>